<dbReference type="Pfam" id="PF08668">
    <property type="entry name" value="HDOD"/>
    <property type="match status" value="1"/>
</dbReference>
<dbReference type="Gene3D" id="3.90.960.10">
    <property type="entry name" value="YbaK/aminoacyl-tRNA synthetase-associated domain"/>
    <property type="match status" value="1"/>
</dbReference>
<name>A0A562IYT8_9GAMM</name>
<dbReference type="SUPFAM" id="SSF109604">
    <property type="entry name" value="HD-domain/PDEase-like"/>
    <property type="match status" value="1"/>
</dbReference>
<dbReference type="AlphaFoldDB" id="A0A562IYT8"/>
<dbReference type="InterPro" id="IPR036754">
    <property type="entry name" value="YbaK/aa-tRNA-synt-asso_dom_sf"/>
</dbReference>
<reference evidence="2 3" key="1">
    <citation type="submission" date="2019-07" db="EMBL/GenBank/DDBJ databases">
        <title>Genomic Encyclopedia of Type Strains, Phase I: the one thousand microbial genomes (KMG-I) project.</title>
        <authorList>
            <person name="Kyrpides N."/>
        </authorList>
    </citation>
    <scope>NUCLEOTIDE SEQUENCE [LARGE SCALE GENOMIC DNA]</scope>
    <source>
        <strain evidence="2 3">DSM 375</strain>
    </source>
</reference>
<dbReference type="OrthoDB" id="7001648at2"/>
<dbReference type="EMBL" id="VLKG01000003">
    <property type="protein sequence ID" value="TWH76211.1"/>
    <property type="molecule type" value="Genomic_DNA"/>
</dbReference>
<dbReference type="SUPFAM" id="SSF55826">
    <property type="entry name" value="YbaK/ProRS associated domain"/>
    <property type="match status" value="1"/>
</dbReference>
<keyword evidence="3" id="KW-1185">Reference proteome</keyword>
<feature type="domain" description="HDOD" evidence="1">
    <location>
        <begin position="186"/>
        <end position="386"/>
    </location>
</feature>
<dbReference type="InterPro" id="IPR052340">
    <property type="entry name" value="RNase_Y/CdgJ"/>
</dbReference>
<dbReference type="RefSeq" id="WP_144570862.1">
    <property type="nucleotide sequence ID" value="NZ_VLKG01000003.1"/>
</dbReference>
<evidence type="ECO:0000259" key="1">
    <source>
        <dbReference type="PROSITE" id="PS51833"/>
    </source>
</evidence>
<proteinExistence type="predicted"/>
<dbReference type="PIRSF" id="PIRSF036888">
    <property type="entry name" value="HDGYPm_UCP036888"/>
    <property type="match status" value="1"/>
</dbReference>
<dbReference type="InterPro" id="IPR014627">
    <property type="entry name" value="UCP036888_HDGYP-like"/>
</dbReference>
<evidence type="ECO:0000313" key="3">
    <source>
        <dbReference type="Proteomes" id="UP000319627"/>
    </source>
</evidence>
<accession>A0A562IYT8</accession>
<dbReference type="GO" id="GO:0002161">
    <property type="term" value="F:aminoacyl-tRNA deacylase activity"/>
    <property type="evidence" value="ECO:0007669"/>
    <property type="project" value="InterPro"/>
</dbReference>
<comment type="caution">
    <text evidence="2">The sequence shown here is derived from an EMBL/GenBank/DDBJ whole genome shotgun (WGS) entry which is preliminary data.</text>
</comment>
<gene>
    <name evidence="2" type="ORF">LX59_01132</name>
</gene>
<dbReference type="PROSITE" id="PS51833">
    <property type="entry name" value="HDOD"/>
    <property type="match status" value="1"/>
</dbReference>
<protein>
    <submittedName>
        <fullName evidence="2">HD-like signal output (HDOD) protein</fullName>
    </submittedName>
</protein>
<dbReference type="PANTHER" id="PTHR33525">
    <property type="match status" value="1"/>
</dbReference>
<dbReference type="Proteomes" id="UP000319627">
    <property type="component" value="Unassembled WGS sequence"/>
</dbReference>
<organism evidence="2 3">
    <name type="scientific">Azomonas agilis</name>
    <dbReference type="NCBI Taxonomy" id="116849"/>
    <lineage>
        <taxon>Bacteria</taxon>
        <taxon>Pseudomonadati</taxon>
        <taxon>Pseudomonadota</taxon>
        <taxon>Gammaproteobacteria</taxon>
        <taxon>Pseudomonadales</taxon>
        <taxon>Pseudomonadaceae</taxon>
        <taxon>Azomonas</taxon>
    </lineage>
</organism>
<dbReference type="Gene3D" id="1.10.3210.10">
    <property type="entry name" value="Hypothetical protein af1432"/>
    <property type="match status" value="1"/>
</dbReference>
<dbReference type="PANTHER" id="PTHR33525:SF3">
    <property type="entry name" value="RIBONUCLEASE Y"/>
    <property type="match status" value="1"/>
</dbReference>
<sequence length="461" mass="51831">MVASVIVESSVPIQQLLEAQGMTEHRLQRDQTGLLEAQQRVQGVWMEDGLGNPLLVLYPRSQLLDLAYIPHLMGRHWQVMAEERQKALLAQHTLGLFACLMAKVPVLCEARLLEQEQLFLEFGQPGWLLDISIEAFKPLLSHARIERFGIALTGIQPANLDEARTKNPHSFTGQRIYQRLDEVVEIPPLSQTAQRLLILQNNPKADVGDLTRIIETDPPLAAQVIGWASSAYYASVSKIHSVQDAIMRALGFERVLNLALGLTLDHNLQLSDQAGTDRNEYWHQAIYTAMLVDGLVKLVPASKRPEPGLAYLAGLLHNFGHLILAYVFPPHFATLCQYQQANPHLSSDILERYLLGVTREQIGGWWVQRWHMPEELAAALYYQKMPDYQGEHSVYPNLIYLAVNLLGQRGIGTALTSEIPTALLMRLGLNLEQVEQALTLMLKAEADLRELVKQIQSHTTH</sequence>
<dbReference type="InterPro" id="IPR013976">
    <property type="entry name" value="HDOD"/>
</dbReference>
<evidence type="ECO:0000313" key="2">
    <source>
        <dbReference type="EMBL" id="TWH76211.1"/>
    </source>
</evidence>